<feature type="domain" description="PKD" evidence="1">
    <location>
        <begin position="59"/>
        <end position="108"/>
    </location>
</feature>
<dbReference type="Proteomes" id="UP000521017">
    <property type="component" value="Unassembled WGS sequence"/>
</dbReference>
<sequence>MKSIYLPLLIAAISFTSCKKDPVPPAPSASFSIDQDQSSAVTIIATKNYPLSIESDKGTSFTWDFGNGVITTKKDTTLSINKAGNYTVSLTAKNSTGQTTVVKKQVKVVSPILKNITIKTMDWIRSGESTFPKSRKADLWIELTKREKGVKYPMFSNGVYDAPVIYKSPVFQNITPDHAPISFDIPEKLVLDEAAISAERLCVLLYAKDATGTYLLYSRSFSGSNEIYNGSVSRNAFLWSPSFMLCQMEITGTYE</sequence>
<dbReference type="AlphaFoldDB" id="A0A7X0JAN9"/>
<dbReference type="InterPro" id="IPR022409">
    <property type="entry name" value="PKD/Chitinase_dom"/>
</dbReference>
<dbReference type="InterPro" id="IPR035986">
    <property type="entry name" value="PKD_dom_sf"/>
</dbReference>
<evidence type="ECO:0000313" key="3">
    <source>
        <dbReference type="Proteomes" id="UP000521017"/>
    </source>
</evidence>
<dbReference type="CDD" id="cd00146">
    <property type="entry name" value="PKD"/>
    <property type="match status" value="1"/>
</dbReference>
<reference evidence="2 3" key="1">
    <citation type="submission" date="2020-08" db="EMBL/GenBank/DDBJ databases">
        <title>Genomic Encyclopedia of Type Strains, Phase IV (KMG-V): Genome sequencing to study the core and pangenomes of soil and plant-associated prokaryotes.</title>
        <authorList>
            <person name="Whitman W."/>
        </authorList>
    </citation>
    <scope>NUCLEOTIDE SEQUENCE [LARGE SCALE GENOMIC DNA]</scope>
    <source>
        <strain evidence="2 3">M2T3</strain>
    </source>
</reference>
<dbReference type="InterPro" id="IPR013783">
    <property type="entry name" value="Ig-like_fold"/>
</dbReference>
<dbReference type="Gene3D" id="2.60.40.10">
    <property type="entry name" value="Immunoglobulins"/>
    <property type="match status" value="1"/>
</dbReference>
<dbReference type="PROSITE" id="PS51257">
    <property type="entry name" value="PROKAR_LIPOPROTEIN"/>
    <property type="match status" value="1"/>
</dbReference>
<comment type="caution">
    <text evidence="2">The sequence shown here is derived from an EMBL/GenBank/DDBJ whole genome shotgun (WGS) entry which is preliminary data.</text>
</comment>
<dbReference type="Pfam" id="PF00801">
    <property type="entry name" value="PKD"/>
    <property type="match status" value="1"/>
</dbReference>
<protein>
    <recommendedName>
        <fullName evidence="1">PKD domain-containing protein</fullName>
    </recommendedName>
</protein>
<dbReference type="InterPro" id="IPR000601">
    <property type="entry name" value="PKD_dom"/>
</dbReference>
<dbReference type="RefSeq" id="WP_184629159.1">
    <property type="nucleotide sequence ID" value="NZ_JACHCC010000017.1"/>
</dbReference>
<gene>
    <name evidence="2" type="ORF">HDF25_005101</name>
</gene>
<name>A0A7X0JAN9_9SPHI</name>
<proteinExistence type="predicted"/>
<organism evidence="2 3">
    <name type="scientific">Pedobacter cryoconitis</name>
    <dbReference type="NCBI Taxonomy" id="188932"/>
    <lineage>
        <taxon>Bacteria</taxon>
        <taxon>Pseudomonadati</taxon>
        <taxon>Bacteroidota</taxon>
        <taxon>Sphingobacteriia</taxon>
        <taxon>Sphingobacteriales</taxon>
        <taxon>Sphingobacteriaceae</taxon>
        <taxon>Pedobacter</taxon>
    </lineage>
</organism>
<accession>A0A7X0JAN9</accession>
<dbReference type="EMBL" id="JACHCC010000017">
    <property type="protein sequence ID" value="MBB6502916.1"/>
    <property type="molecule type" value="Genomic_DNA"/>
</dbReference>
<dbReference type="PROSITE" id="PS50093">
    <property type="entry name" value="PKD"/>
    <property type="match status" value="1"/>
</dbReference>
<evidence type="ECO:0000259" key="1">
    <source>
        <dbReference type="PROSITE" id="PS50093"/>
    </source>
</evidence>
<dbReference type="SUPFAM" id="SSF49299">
    <property type="entry name" value="PKD domain"/>
    <property type="match status" value="1"/>
</dbReference>
<dbReference type="SMART" id="SM00089">
    <property type="entry name" value="PKD"/>
    <property type="match status" value="1"/>
</dbReference>
<evidence type="ECO:0000313" key="2">
    <source>
        <dbReference type="EMBL" id="MBB6502916.1"/>
    </source>
</evidence>